<evidence type="ECO:0000256" key="1">
    <source>
        <dbReference type="SAM" id="SignalP"/>
    </source>
</evidence>
<dbReference type="RefSeq" id="WP_115372853.1">
    <property type="nucleotide sequence ID" value="NZ_QASA01000001.1"/>
</dbReference>
<comment type="caution">
    <text evidence="2">The sequence shown here is derived from an EMBL/GenBank/DDBJ whole genome shotgun (WGS) entry which is preliminary data.</text>
</comment>
<sequence length="132" mass="15030">MIFKKKLLICSLIAALHFTAIHCRPKVTFPEFNSTAWIKDSFACQNVRSKMLPELKKIRRQLRGLAISQLMGVLGKPDSEALLAGNERIYYYYLQPGTQCQNKQELSGANKLTVRFNALEQVSEVLFEQPVP</sequence>
<evidence type="ECO:0000313" key="2">
    <source>
        <dbReference type="EMBL" id="RDC63579.1"/>
    </source>
</evidence>
<proteinExistence type="predicted"/>
<dbReference type="AlphaFoldDB" id="A0A369QL63"/>
<dbReference type="EMBL" id="QASA01000001">
    <property type="protein sequence ID" value="RDC63579.1"/>
    <property type="molecule type" value="Genomic_DNA"/>
</dbReference>
<gene>
    <name evidence="2" type="ORF">AHMF7616_02184</name>
</gene>
<name>A0A369QL63_9BACT</name>
<evidence type="ECO:0008006" key="4">
    <source>
        <dbReference type="Google" id="ProtNLM"/>
    </source>
</evidence>
<organism evidence="2 3">
    <name type="scientific">Adhaeribacter pallidiroseus</name>
    <dbReference type="NCBI Taxonomy" id="2072847"/>
    <lineage>
        <taxon>Bacteria</taxon>
        <taxon>Pseudomonadati</taxon>
        <taxon>Bacteroidota</taxon>
        <taxon>Cytophagia</taxon>
        <taxon>Cytophagales</taxon>
        <taxon>Hymenobacteraceae</taxon>
        <taxon>Adhaeribacter</taxon>
    </lineage>
</organism>
<reference evidence="2 3" key="1">
    <citation type="submission" date="2018-04" db="EMBL/GenBank/DDBJ databases">
        <title>Adhaeribacter sp. HMF7616 genome sequencing and assembly.</title>
        <authorList>
            <person name="Kang H."/>
            <person name="Kang J."/>
            <person name="Cha I."/>
            <person name="Kim H."/>
            <person name="Joh K."/>
        </authorList>
    </citation>
    <scope>NUCLEOTIDE SEQUENCE [LARGE SCALE GENOMIC DNA]</scope>
    <source>
        <strain evidence="2 3">HMF7616</strain>
    </source>
</reference>
<evidence type="ECO:0000313" key="3">
    <source>
        <dbReference type="Proteomes" id="UP000253919"/>
    </source>
</evidence>
<feature type="signal peptide" evidence="1">
    <location>
        <begin position="1"/>
        <end position="22"/>
    </location>
</feature>
<feature type="chain" id="PRO_5016570697" description="Lipoprotein SmpA/OmlA domain-containing protein" evidence="1">
    <location>
        <begin position="23"/>
        <end position="132"/>
    </location>
</feature>
<accession>A0A369QL63</accession>
<keyword evidence="1" id="KW-0732">Signal</keyword>
<protein>
    <recommendedName>
        <fullName evidence="4">Lipoprotein SmpA/OmlA domain-containing protein</fullName>
    </recommendedName>
</protein>
<dbReference type="OrthoDB" id="981332at2"/>
<keyword evidence="3" id="KW-1185">Reference proteome</keyword>
<dbReference type="Proteomes" id="UP000253919">
    <property type="component" value="Unassembled WGS sequence"/>
</dbReference>